<dbReference type="Proteomes" id="UP000012040">
    <property type="component" value="Chromosome"/>
</dbReference>
<dbReference type="OrthoDB" id="9342742at2"/>
<evidence type="ECO:0000313" key="3">
    <source>
        <dbReference type="EMBL" id="AGH96268.1"/>
    </source>
</evidence>
<keyword evidence="4" id="KW-1185">Reference proteome</keyword>
<dbReference type="EMBL" id="CP003537">
    <property type="protein sequence ID" value="AGH96268.1"/>
    <property type="molecule type" value="Genomic_DNA"/>
</dbReference>
<dbReference type="STRING" id="1184267.A11Q_2052"/>
<dbReference type="RefSeq" id="WP_015470758.1">
    <property type="nucleotide sequence ID" value="NC_020813.1"/>
</dbReference>
<evidence type="ECO:0000256" key="1">
    <source>
        <dbReference type="SAM" id="MobiDB-lite"/>
    </source>
</evidence>
<reference evidence="3 4" key="1">
    <citation type="journal article" date="2013" name="ISME J.">
        <title>By their genes ye shall know them: genomic signatures of predatory bacteria.</title>
        <authorList>
            <person name="Pasternak Z."/>
            <person name="Pietrokovski S."/>
            <person name="Rotem O."/>
            <person name="Gophna U."/>
            <person name="Lurie-Weinberger M.N."/>
            <person name="Jurkevitch E."/>
        </authorList>
    </citation>
    <scope>NUCLEOTIDE SEQUENCE [LARGE SCALE GENOMIC DNA]</scope>
    <source>
        <strain evidence="3 4">JSS</strain>
    </source>
</reference>
<feature type="compositionally biased region" description="Polar residues" evidence="1">
    <location>
        <begin position="164"/>
        <end position="173"/>
    </location>
</feature>
<evidence type="ECO:0008006" key="5">
    <source>
        <dbReference type="Google" id="ProtNLM"/>
    </source>
</evidence>
<protein>
    <recommendedName>
        <fullName evidence="5">Organic solvent tolerance-like N-terminal domain-containing protein</fullName>
    </recommendedName>
</protein>
<dbReference type="PATRIC" id="fig|1184267.3.peg.2077"/>
<name>M4VAL0_9BACT</name>
<dbReference type="AlphaFoldDB" id="M4VAL0"/>
<organism evidence="3 4">
    <name type="scientific">Pseudobdellovibrio exovorus JSS</name>
    <dbReference type="NCBI Taxonomy" id="1184267"/>
    <lineage>
        <taxon>Bacteria</taxon>
        <taxon>Pseudomonadati</taxon>
        <taxon>Bdellovibrionota</taxon>
        <taxon>Bdellovibrionia</taxon>
        <taxon>Bdellovibrionales</taxon>
        <taxon>Pseudobdellovibrionaceae</taxon>
        <taxon>Pseudobdellovibrio</taxon>
    </lineage>
</organism>
<accession>M4VAL0</accession>
<gene>
    <name evidence="3" type="ORF">A11Q_2052</name>
</gene>
<feature type="signal peptide" evidence="2">
    <location>
        <begin position="1"/>
        <end position="24"/>
    </location>
</feature>
<proteinExistence type="predicted"/>
<feature type="chain" id="PRO_5004060145" description="Organic solvent tolerance-like N-terminal domain-containing protein" evidence="2">
    <location>
        <begin position="25"/>
        <end position="203"/>
    </location>
</feature>
<dbReference type="eggNOG" id="ENOG5030FEI">
    <property type="taxonomic scope" value="Bacteria"/>
</dbReference>
<keyword evidence="2" id="KW-0732">Signal</keyword>
<dbReference type="KEGG" id="bex:A11Q_2052"/>
<dbReference type="HOGENOM" id="CLU_1346718_0_0_7"/>
<sequence>MKTIRPFTLVTLVGFLLTGATLSAQDIVIVDVRRNITLADDDIIYKDYYLNAGEGSALKKNMVVTVKRKINVRDSSTKSVGDFEAPVGQLKIIHLGNNVSVAREFKLISRDEEPMLEQIGIMSGDRIDTAGSFIDTSKPVYKRKTADVNPTEAQANEVIVTESQLVTPLTPTTPADKREPAAQTQGAGTPVEAPKAAVELPQI</sequence>
<evidence type="ECO:0000256" key="2">
    <source>
        <dbReference type="SAM" id="SignalP"/>
    </source>
</evidence>
<feature type="region of interest" description="Disordered" evidence="1">
    <location>
        <begin position="164"/>
        <end position="203"/>
    </location>
</feature>
<evidence type="ECO:0000313" key="4">
    <source>
        <dbReference type="Proteomes" id="UP000012040"/>
    </source>
</evidence>